<feature type="domain" description="Protein kinase" evidence="4">
    <location>
        <begin position="1"/>
        <end position="91"/>
    </location>
</feature>
<dbReference type="InterPro" id="IPR001245">
    <property type="entry name" value="Ser-Thr/Tyr_kinase_cat_dom"/>
</dbReference>
<dbReference type="Gene3D" id="1.10.510.10">
    <property type="entry name" value="Transferase(Phosphotransferase) domain 1"/>
    <property type="match status" value="1"/>
</dbReference>
<dbReference type="PANTHER" id="PTHR27001:SF118">
    <property type="entry name" value="OS01G0253100 PROTEIN"/>
    <property type="match status" value="1"/>
</dbReference>
<accession>A0AAU9MRJ3</accession>
<feature type="compositionally biased region" description="Polar residues" evidence="3">
    <location>
        <begin position="79"/>
        <end position="91"/>
    </location>
</feature>
<dbReference type="InterPro" id="IPR000719">
    <property type="entry name" value="Prot_kinase_dom"/>
</dbReference>
<dbReference type="GO" id="GO:0005886">
    <property type="term" value="C:plasma membrane"/>
    <property type="evidence" value="ECO:0007669"/>
    <property type="project" value="TreeGrafter"/>
</dbReference>
<keyword evidence="6" id="KW-1185">Reference proteome</keyword>
<evidence type="ECO:0000256" key="2">
    <source>
        <dbReference type="ARBA" id="ARBA00022840"/>
    </source>
</evidence>
<keyword evidence="2" id="KW-0067">ATP-binding</keyword>
<evidence type="ECO:0000313" key="6">
    <source>
        <dbReference type="Proteomes" id="UP001157418"/>
    </source>
</evidence>
<keyword evidence="1" id="KW-0547">Nucleotide-binding</keyword>
<proteinExistence type="predicted"/>
<evidence type="ECO:0000256" key="1">
    <source>
        <dbReference type="ARBA" id="ARBA00022741"/>
    </source>
</evidence>
<gene>
    <name evidence="5" type="ORF">LVIROSA_LOCUS13903</name>
</gene>
<evidence type="ECO:0000256" key="3">
    <source>
        <dbReference type="SAM" id="MobiDB-lite"/>
    </source>
</evidence>
<dbReference type="PANTHER" id="PTHR27001">
    <property type="entry name" value="OS01G0253100 PROTEIN"/>
    <property type="match status" value="1"/>
</dbReference>
<name>A0AAU9MRJ3_9ASTR</name>
<dbReference type="GO" id="GO:0005524">
    <property type="term" value="F:ATP binding"/>
    <property type="evidence" value="ECO:0007669"/>
    <property type="project" value="UniProtKB-KW"/>
</dbReference>
<protein>
    <recommendedName>
        <fullName evidence="4">Protein kinase domain-containing protein</fullName>
    </recommendedName>
</protein>
<evidence type="ECO:0000313" key="5">
    <source>
        <dbReference type="EMBL" id="CAH1426844.1"/>
    </source>
</evidence>
<sequence>MLKIAAEVARGLAFIHTTDTSVKLIHVNIKSTNILLDKSDNACVSDCGLSSFTPPTAAPRSIDYRAPKLSATTVGPPRNLTSTLSGSFSSW</sequence>
<dbReference type="PROSITE" id="PS50011">
    <property type="entry name" value="PROTEIN_KINASE_DOM"/>
    <property type="match status" value="1"/>
</dbReference>
<feature type="region of interest" description="Disordered" evidence="3">
    <location>
        <begin position="68"/>
        <end position="91"/>
    </location>
</feature>
<dbReference type="AlphaFoldDB" id="A0AAU9MRJ3"/>
<dbReference type="InterPro" id="IPR011009">
    <property type="entry name" value="Kinase-like_dom_sf"/>
</dbReference>
<dbReference type="Proteomes" id="UP001157418">
    <property type="component" value="Unassembled WGS sequence"/>
</dbReference>
<dbReference type="GO" id="GO:0004672">
    <property type="term" value="F:protein kinase activity"/>
    <property type="evidence" value="ECO:0007669"/>
    <property type="project" value="InterPro"/>
</dbReference>
<dbReference type="Pfam" id="PF07714">
    <property type="entry name" value="PK_Tyr_Ser-Thr"/>
    <property type="match status" value="1"/>
</dbReference>
<organism evidence="5 6">
    <name type="scientific">Lactuca virosa</name>
    <dbReference type="NCBI Taxonomy" id="75947"/>
    <lineage>
        <taxon>Eukaryota</taxon>
        <taxon>Viridiplantae</taxon>
        <taxon>Streptophyta</taxon>
        <taxon>Embryophyta</taxon>
        <taxon>Tracheophyta</taxon>
        <taxon>Spermatophyta</taxon>
        <taxon>Magnoliopsida</taxon>
        <taxon>eudicotyledons</taxon>
        <taxon>Gunneridae</taxon>
        <taxon>Pentapetalae</taxon>
        <taxon>asterids</taxon>
        <taxon>campanulids</taxon>
        <taxon>Asterales</taxon>
        <taxon>Asteraceae</taxon>
        <taxon>Cichorioideae</taxon>
        <taxon>Cichorieae</taxon>
        <taxon>Lactucinae</taxon>
        <taxon>Lactuca</taxon>
    </lineage>
</organism>
<evidence type="ECO:0000259" key="4">
    <source>
        <dbReference type="PROSITE" id="PS50011"/>
    </source>
</evidence>
<dbReference type="EMBL" id="CAKMRJ010002223">
    <property type="protein sequence ID" value="CAH1426844.1"/>
    <property type="molecule type" value="Genomic_DNA"/>
</dbReference>
<comment type="caution">
    <text evidence="5">The sequence shown here is derived from an EMBL/GenBank/DDBJ whole genome shotgun (WGS) entry which is preliminary data.</text>
</comment>
<dbReference type="SUPFAM" id="SSF56112">
    <property type="entry name" value="Protein kinase-like (PK-like)"/>
    <property type="match status" value="1"/>
</dbReference>
<reference evidence="5 6" key="1">
    <citation type="submission" date="2022-01" db="EMBL/GenBank/DDBJ databases">
        <authorList>
            <person name="Xiong W."/>
            <person name="Schranz E."/>
        </authorList>
    </citation>
    <scope>NUCLEOTIDE SEQUENCE [LARGE SCALE GENOMIC DNA]</scope>
</reference>